<evidence type="ECO:0000256" key="9">
    <source>
        <dbReference type="ARBA" id="ARBA00023002"/>
    </source>
</evidence>
<dbReference type="AlphaFoldDB" id="A0A1D2MLD9"/>
<dbReference type="OMA" id="WEVANIA"/>
<dbReference type="GO" id="GO:0004497">
    <property type="term" value="F:monooxygenase activity"/>
    <property type="evidence" value="ECO:0007669"/>
    <property type="project" value="UniProtKB-KW"/>
</dbReference>
<keyword evidence="9 14" id="KW-0560">Oxidoreductase</keyword>
<dbReference type="EMBL" id="LJIJ01000905">
    <property type="protein sequence ID" value="ODM93830.1"/>
    <property type="molecule type" value="Genomic_DNA"/>
</dbReference>
<reference evidence="16 17" key="1">
    <citation type="journal article" date="2016" name="Genome Biol. Evol.">
        <title>Gene Family Evolution Reflects Adaptation to Soil Environmental Stressors in the Genome of the Collembolan Orchesella cincta.</title>
        <authorList>
            <person name="Faddeeva-Vakhrusheva A."/>
            <person name="Derks M.F."/>
            <person name="Anvar S.Y."/>
            <person name="Agamennone V."/>
            <person name="Suring W."/>
            <person name="Smit S."/>
            <person name="van Straalen N.M."/>
            <person name="Roelofs D."/>
        </authorList>
    </citation>
    <scope>NUCLEOTIDE SEQUENCE [LARGE SCALE GENOMIC DNA]</scope>
    <source>
        <tissue evidence="16">Mixed pool</tissue>
    </source>
</reference>
<dbReference type="SUPFAM" id="SSF48264">
    <property type="entry name" value="Cytochrome P450"/>
    <property type="match status" value="1"/>
</dbReference>
<comment type="cofactor">
    <cofactor evidence="1 13">
        <name>heme</name>
        <dbReference type="ChEBI" id="CHEBI:30413"/>
    </cofactor>
</comment>
<dbReference type="Gene3D" id="1.10.630.10">
    <property type="entry name" value="Cytochrome P450"/>
    <property type="match status" value="1"/>
</dbReference>
<feature type="transmembrane region" description="Helical" evidence="15">
    <location>
        <begin position="325"/>
        <end position="347"/>
    </location>
</feature>
<dbReference type="GO" id="GO:0016705">
    <property type="term" value="F:oxidoreductase activity, acting on paired donors, with incorporation or reduction of molecular oxygen"/>
    <property type="evidence" value="ECO:0007669"/>
    <property type="project" value="InterPro"/>
</dbReference>
<keyword evidence="15" id="KW-0812">Transmembrane</keyword>
<accession>A0A1D2MLD9</accession>
<evidence type="ECO:0000313" key="16">
    <source>
        <dbReference type="EMBL" id="ODM93830.1"/>
    </source>
</evidence>
<sequence>MWLTLIAVVVLTILAYKLFFGTSKNSIFKQHGILEIDTSVVVGKLDIFLGRKSFPDADNYAYQTMGSAKFCGITEMGTPLILLKDMELIKKILIKDFHNFMNRRELFSEREMSIRKMLPFLQGDEWKGVRTSVSPVFTSGKIKRMSGYFNKVGVEWVQSLKDKVDASPNKTLKIDVINTVNQYTIDVIASAVFSMNSGTINDPNSVFARNAIEISEFTKWQMIKMGFALQFPKLGELLNIKFFNPKTIDFFEKILEQGRKARMSGGSETKRNDFLQLLVEAKKGELKAEEKDELNSFEKEAQIQGSETGDKKQWLTEQIMNSQSLVFFMAGFTTTSNAVTCIAYALALHQGVQERLRWEVANIAKVDGTFDYDDLSSLVYMDMVVCEVLRMFPAAARIERVCLHDYRDRETGLFIPKGSTAAVPVYPMHYDKKYYDNPEKFDPEHFSPDKKAERLSCAYLPFGMGPRNCIGMRFARLKTAYAVAHLISNLRIEPTKKTPVPIKVHWTGIQAFPPQGLELKLIPLK</sequence>
<keyword evidence="15" id="KW-1133">Transmembrane helix</keyword>
<evidence type="ECO:0000256" key="5">
    <source>
        <dbReference type="ARBA" id="ARBA00022617"/>
    </source>
</evidence>
<evidence type="ECO:0000256" key="8">
    <source>
        <dbReference type="ARBA" id="ARBA00022848"/>
    </source>
</evidence>
<dbReference type="Proteomes" id="UP000094527">
    <property type="component" value="Unassembled WGS sequence"/>
</dbReference>
<dbReference type="InterPro" id="IPR002401">
    <property type="entry name" value="Cyt_P450_E_grp-I"/>
</dbReference>
<keyword evidence="8" id="KW-0492">Microsome</keyword>
<evidence type="ECO:0000313" key="17">
    <source>
        <dbReference type="Proteomes" id="UP000094527"/>
    </source>
</evidence>
<dbReference type="GO" id="GO:0005506">
    <property type="term" value="F:iron ion binding"/>
    <property type="evidence" value="ECO:0007669"/>
    <property type="project" value="InterPro"/>
</dbReference>
<dbReference type="GO" id="GO:0005789">
    <property type="term" value="C:endoplasmic reticulum membrane"/>
    <property type="evidence" value="ECO:0007669"/>
    <property type="project" value="UniProtKB-SubCell"/>
</dbReference>
<evidence type="ECO:0000256" key="2">
    <source>
        <dbReference type="ARBA" id="ARBA00004174"/>
    </source>
</evidence>
<evidence type="ECO:0000256" key="14">
    <source>
        <dbReference type="RuleBase" id="RU000461"/>
    </source>
</evidence>
<evidence type="ECO:0000256" key="1">
    <source>
        <dbReference type="ARBA" id="ARBA00001971"/>
    </source>
</evidence>
<evidence type="ECO:0000256" key="15">
    <source>
        <dbReference type="SAM" id="Phobius"/>
    </source>
</evidence>
<dbReference type="GO" id="GO:0020037">
    <property type="term" value="F:heme binding"/>
    <property type="evidence" value="ECO:0007669"/>
    <property type="project" value="InterPro"/>
</dbReference>
<dbReference type="FunFam" id="1.10.630.10:FF:000042">
    <property type="entry name" value="Cytochrome P450"/>
    <property type="match status" value="1"/>
</dbReference>
<comment type="caution">
    <text evidence="16">The sequence shown here is derived from an EMBL/GenBank/DDBJ whole genome shotgun (WGS) entry which is preliminary data.</text>
</comment>
<comment type="similarity">
    <text evidence="4 14">Belongs to the cytochrome P450 family.</text>
</comment>
<evidence type="ECO:0000256" key="7">
    <source>
        <dbReference type="ARBA" id="ARBA00022824"/>
    </source>
</evidence>
<dbReference type="OrthoDB" id="2789670at2759"/>
<dbReference type="PANTHER" id="PTHR24292:SF54">
    <property type="entry name" value="CYP9F3-RELATED"/>
    <property type="match status" value="1"/>
</dbReference>
<dbReference type="InterPro" id="IPR036396">
    <property type="entry name" value="Cyt_P450_sf"/>
</dbReference>
<feature type="binding site" description="axial binding residue" evidence="13">
    <location>
        <position position="469"/>
    </location>
    <ligand>
        <name>heme</name>
        <dbReference type="ChEBI" id="CHEBI:30413"/>
    </ligand>
    <ligandPart>
        <name>Fe</name>
        <dbReference type="ChEBI" id="CHEBI:18248"/>
    </ligandPart>
</feature>
<dbReference type="PRINTS" id="PR00463">
    <property type="entry name" value="EP450I"/>
</dbReference>
<proteinExistence type="inferred from homology"/>
<keyword evidence="7" id="KW-0256">Endoplasmic reticulum</keyword>
<evidence type="ECO:0000256" key="12">
    <source>
        <dbReference type="ARBA" id="ARBA00023136"/>
    </source>
</evidence>
<keyword evidence="11 14" id="KW-0503">Monooxygenase</keyword>
<dbReference type="CDD" id="cd11056">
    <property type="entry name" value="CYP6-like"/>
    <property type="match status" value="1"/>
</dbReference>
<evidence type="ECO:0000256" key="13">
    <source>
        <dbReference type="PIRSR" id="PIRSR602401-1"/>
    </source>
</evidence>
<keyword evidence="10 13" id="KW-0408">Iron</keyword>
<keyword evidence="17" id="KW-1185">Reference proteome</keyword>
<dbReference type="PANTHER" id="PTHR24292">
    <property type="entry name" value="CYTOCHROME P450"/>
    <property type="match status" value="1"/>
</dbReference>
<evidence type="ECO:0000256" key="10">
    <source>
        <dbReference type="ARBA" id="ARBA00023004"/>
    </source>
</evidence>
<dbReference type="InterPro" id="IPR017972">
    <property type="entry name" value="Cyt_P450_CS"/>
</dbReference>
<evidence type="ECO:0000256" key="4">
    <source>
        <dbReference type="ARBA" id="ARBA00010617"/>
    </source>
</evidence>
<evidence type="ECO:0000256" key="6">
    <source>
        <dbReference type="ARBA" id="ARBA00022723"/>
    </source>
</evidence>
<name>A0A1D2MLD9_ORCCI</name>
<dbReference type="Pfam" id="PF00067">
    <property type="entry name" value="p450"/>
    <property type="match status" value="1"/>
</dbReference>
<keyword evidence="6 13" id="KW-0479">Metal-binding</keyword>
<evidence type="ECO:0000256" key="11">
    <source>
        <dbReference type="ARBA" id="ARBA00023033"/>
    </source>
</evidence>
<dbReference type="PRINTS" id="PR00385">
    <property type="entry name" value="P450"/>
</dbReference>
<comment type="subcellular location">
    <subcellularLocation>
        <location evidence="3">Endoplasmic reticulum membrane</location>
        <topology evidence="3">Peripheral membrane protein</topology>
    </subcellularLocation>
    <subcellularLocation>
        <location evidence="2">Microsome membrane</location>
        <topology evidence="2">Peripheral membrane protein</topology>
    </subcellularLocation>
</comment>
<keyword evidence="12 15" id="KW-0472">Membrane</keyword>
<organism evidence="16 17">
    <name type="scientific">Orchesella cincta</name>
    <name type="common">Springtail</name>
    <name type="synonym">Podura cincta</name>
    <dbReference type="NCBI Taxonomy" id="48709"/>
    <lineage>
        <taxon>Eukaryota</taxon>
        <taxon>Metazoa</taxon>
        <taxon>Ecdysozoa</taxon>
        <taxon>Arthropoda</taxon>
        <taxon>Hexapoda</taxon>
        <taxon>Collembola</taxon>
        <taxon>Entomobryomorpha</taxon>
        <taxon>Entomobryoidea</taxon>
        <taxon>Orchesellidae</taxon>
        <taxon>Orchesellinae</taxon>
        <taxon>Orchesella</taxon>
    </lineage>
</organism>
<gene>
    <name evidence="16" type="ORF">Ocin01_12851</name>
</gene>
<dbReference type="PROSITE" id="PS00086">
    <property type="entry name" value="CYTOCHROME_P450"/>
    <property type="match status" value="1"/>
</dbReference>
<evidence type="ECO:0000256" key="3">
    <source>
        <dbReference type="ARBA" id="ARBA00004406"/>
    </source>
</evidence>
<dbReference type="InterPro" id="IPR050476">
    <property type="entry name" value="Insect_CytP450_Detox"/>
</dbReference>
<dbReference type="STRING" id="48709.A0A1D2MLD9"/>
<keyword evidence="5 13" id="KW-0349">Heme</keyword>
<protein>
    <submittedName>
        <fullName evidence="16">Cytochrome P450 9e2</fullName>
    </submittedName>
</protein>
<dbReference type="InterPro" id="IPR001128">
    <property type="entry name" value="Cyt_P450"/>
</dbReference>